<dbReference type="PANTHER" id="PTHR30093">
    <property type="entry name" value="GENERAL SECRETION PATHWAY PROTEIN G"/>
    <property type="match status" value="1"/>
</dbReference>
<reference evidence="2" key="1">
    <citation type="submission" date="2021-11" db="EMBL/GenBank/DDBJ databases">
        <title>Genome sequence.</title>
        <authorList>
            <person name="Sun Q."/>
        </authorList>
    </citation>
    <scope>NUCLEOTIDE SEQUENCE</scope>
    <source>
        <strain evidence="2">JC732</strain>
    </source>
</reference>
<comment type="caution">
    <text evidence="2">The sequence shown here is derived from an EMBL/GenBank/DDBJ whole genome shotgun (WGS) entry which is preliminary data.</text>
</comment>
<gene>
    <name evidence="2" type="ORF">LOC68_25870</name>
</gene>
<dbReference type="InterPro" id="IPR027558">
    <property type="entry name" value="Pre_pil_HX9DG_C"/>
</dbReference>
<dbReference type="InterPro" id="IPR012902">
    <property type="entry name" value="N_methyl_site"/>
</dbReference>
<dbReference type="Pfam" id="PF07963">
    <property type="entry name" value="N_methyl"/>
    <property type="match status" value="1"/>
</dbReference>
<dbReference type="Pfam" id="PF07596">
    <property type="entry name" value="SBP_bac_10"/>
    <property type="match status" value="1"/>
</dbReference>
<dbReference type="NCBIfam" id="TIGR02532">
    <property type="entry name" value="IV_pilin_GFxxxE"/>
    <property type="match status" value="1"/>
</dbReference>
<sequence length="347" mass="37149">MKFSRNGFTLVELLVVIAIIGVLIALLLPAVQQAREAARRMQCSNNLKQMGLALHNYHDTYGIFPPAGYRYAWPAAGWAHQPSWLFRILPFIEQSAAYDSGPLTDNNFDPVSGNSAPSRHWQAMNQVRVPIYWCPSSSLPGTKESATNSATQGLGAPAMIEVQLTDYAANGGCAFQGGTTNTAHSSTVWGWGGRFADNGVVPMMFDGSGSNGARGTNVTFATITDGSSNTIAIGEQSDWYDDNGTPMDARAGSVRPGFWSCGPGIEGNYLHNHVVTAFPINAIGLGWPGKSRNADITYNNVAFRSAHPGGAQFVLSDGSTRFISETVSFSTYTALMDRGDGAVIDSY</sequence>
<dbReference type="InterPro" id="IPR045584">
    <property type="entry name" value="Pilin-like"/>
</dbReference>
<dbReference type="RefSeq" id="WP_230224505.1">
    <property type="nucleotide sequence ID" value="NZ_JAJKFT010000010.1"/>
</dbReference>
<dbReference type="NCBIfam" id="TIGR04294">
    <property type="entry name" value="pre_pil_HX9DG"/>
    <property type="match status" value="1"/>
</dbReference>
<dbReference type="InterPro" id="IPR011453">
    <property type="entry name" value="DUF1559"/>
</dbReference>
<dbReference type="SUPFAM" id="SSF54523">
    <property type="entry name" value="Pili subunits"/>
    <property type="match status" value="1"/>
</dbReference>
<organism evidence="2 3">
    <name type="scientific">Blastopirellula sediminis</name>
    <dbReference type="NCBI Taxonomy" id="2894196"/>
    <lineage>
        <taxon>Bacteria</taxon>
        <taxon>Pseudomonadati</taxon>
        <taxon>Planctomycetota</taxon>
        <taxon>Planctomycetia</taxon>
        <taxon>Pirellulales</taxon>
        <taxon>Pirellulaceae</taxon>
        <taxon>Blastopirellula</taxon>
    </lineage>
</organism>
<dbReference type="PANTHER" id="PTHR30093:SF2">
    <property type="entry name" value="TYPE II SECRETION SYSTEM PROTEIN H"/>
    <property type="match status" value="1"/>
</dbReference>
<evidence type="ECO:0000259" key="1">
    <source>
        <dbReference type="Pfam" id="PF07596"/>
    </source>
</evidence>
<dbReference type="Gene3D" id="3.30.700.10">
    <property type="entry name" value="Glycoprotein, Type 4 Pilin"/>
    <property type="match status" value="1"/>
</dbReference>
<name>A0A9X1MR46_9BACT</name>
<dbReference type="AlphaFoldDB" id="A0A9X1MR46"/>
<dbReference type="EMBL" id="JAJKFT010000010">
    <property type="protein sequence ID" value="MCC9631838.1"/>
    <property type="molecule type" value="Genomic_DNA"/>
</dbReference>
<evidence type="ECO:0000313" key="3">
    <source>
        <dbReference type="Proteomes" id="UP001139103"/>
    </source>
</evidence>
<proteinExistence type="predicted"/>
<accession>A0A9X1MR46</accession>
<feature type="domain" description="DUF1559" evidence="1">
    <location>
        <begin position="32"/>
        <end position="327"/>
    </location>
</feature>
<evidence type="ECO:0000313" key="2">
    <source>
        <dbReference type="EMBL" id="MCC9631838.1"/>
    </source>
</evidence>
<dbReference type="Proteomes" id="UP001139103">
    <property type="component" value="Unassembled WGS sequence"/>
</dbReference>
<protein>
    <submittedName>
        <fullName evidence="2">DUF1559 domain-containing protein</fullName>
    </submittedName>
</protein>
<keyword evidence="3" id="KW-1185">Reference proteome</keyword>